<keyword evidence="2" id="KW-1185">Reference proteome</keyword>
<evidence type="ECO:0000313" key="2">
    <source>
        <dbReference type="Proteomes" id="UP001201812"/>
    </source>
</evidence>
<gene>
    <name evidence="1" type="ORF">DdX_01441</name>
</gene>
<proteinExistence type="predicted"/>
<dbReference type="EMBL" id="JAKKPZ010000001">
    <property type="protein sequence ID" value="KAI1729215.1"/>
    <property type="molecule type" value="Genomic_DNA"/>
</dbReference>
<accession>A0AAD4RDX2</accession>
<dbReference type="Proteomes" id="UP001201812">
    <property type="component" value="Unassembled WGS sequence"/>
</dbReference>
<dbReference type="AlphaFoldDB" id="A0AAD4RDX2"/>
<sequence length="155" mass="19017">MEELRNFNGYDLYDRLINYTDEQFEDWLRYLGLLYPKNSRPCPKCNSPMTTRKVKDADKYPTYRCNNYKCRHETGFFVDTFFAGLHYPLKDVLHVSYMWCRTWQKFKARHKNEHGTHRSVFNSYISDFIWRRLFGGPDAMYYLWEQIKEQYPLQT</sequence>
<organism evidence="1 2">
    <name type="scientific">Ditylenchus destructor</name>
    <dbReference type="NCBI Taxonomy" id="166010"/>
    <lineage>
        <taxon>Eukaryota</taxon>
        <taxon>Metazoa</taxon>
        <taxon>Ecdysozoa</taxon>
        <taxon>Nematoda</taxon>
        <taxon>Chromadorea</taxon>
        <taxon>Rhabditida</taxon>
        <taxon>Tylenchina</taxon>
        <taxon>Tylenchomorpha</taxon>
        <taxon>Sphaerularioidea</taxon>
        <taxon>Anguinidae</taxon>
        <taxon>Anguininae</taxon>
        <taxon>Ditylenchus</taxon>
    </lineage>
</organism>
<name>A0AAD4RDX2_9BILA</name>
<reference evidence="1" key="1">
    <citation type="submission" date="2022-01" db="EMBL/GenBank/DDBJ databases">
        <title>Genome Sequence Resource for Two Populations of Ditylenchus destructor, the Migratory Endoparasitic Phytonematode.</title>
        <authorList>
            <person name="Zhang H."/>
            <person name="Lin R."/>
            <person name="Xie B."/>
        </authorList>
    </citation>
    <scope>NUCLEOTIDE SEQUENCE</scope>
    <source>
        <strain evidence="1">BazhouSP</strain>
    </source>
</reference>
<comment type="caution">
    <text evidence="1">The sequence shown here is derived from an EMBL/GenBank/DDBJ whole genome shotgun (WGS) entry which is preliminary data.</text>
</comment>
<protein>
    <submittedName>
        <fullName evidence="1">Uncharacterized protein</fullName>
    </submittedName>
</protein>
<evidence type="ECO:0000313" key="1">
    <source>
        <dbReference type="EMBL" id="KAI1729215.1"/>
    </source>
</evidence>